<dbReference type="Pfam" id="PF03446">
    <property type="entry name" value="NAD_binding_2"/>
    <property type="match status" value="1"/>
</dbReference>
<dbReference type="InterPro" id="IPR002204">
    <property type="entry name" value="3-OH-isobutyrate_DH-rel_CS"/>
</dbReference>
<dbReference type="EMBL" id="CAADFS010000023">
    <property type="protein sequence ID" value="VFK44996.1"/>
    <property type="molecule type" value="Genomic_DNA"/>
</dbReference>
<dbReference type="InterPro" id="IPR006183">
    <property type="entry name" value="Pgluconate_DH"/>
</dbReference>
<name>A0A450YTZ3_9GAMM</name>
<dbReference type="GO" id="GO:0004616">
    <property type="term" value="F:phosphogluconate dehydrogenase (decarboxylating) activity"/>
    <property type="evidence" value="ECO:0007669"/>
    <property type="project" value="InterPro"/>
</dbReference>
<dbReference type="UniPathway" id="UPA00115"/>
<comment type="similarity">
    <text evidence="2">Belongs to the 6-phosphogluconate dehydrogenase family.</text>
</comment>
<evidence type="ECO:0000256" key="3">
    <source>
        <dbReference type="ARBA" id="ARBA00023002"/>
    </source>
</evidence>
<dbReference type="InterPro" id="IPR004849">
    <property type="entry name" value="6DGDH_YqeC"/>
</dbReference>
<dbReference type="AlphaFoldDB" id="A0A450YTZ3"/>
<dbReference type="InterPro" id="IPR008927">
    <property type="entry name" value="6-PGluconate_DH-like_C_sf"/>
</dbReference>
<dbReference type="NCBIfam" id="NF007161">
    <property type="entry name" value="PRK09599.1"/>
    <property type="match status" value="1"/>
</dbReference>
<dbReference type="GO" id="GO:0016054">
    <property type="term" value="P:organic acid catabolic process"/>
    <property type="evidence" value="ECO:0007669"/>
    <property type="project" value="UniProtKB-ARBA"/>
</dbReference>
<evidence type="ECO:0000256" key="1">
    <source>
        <dbReference type="ARBA" id="ARBA00004959"/>
    </source>
</evidence>
<dbReference type="EMBL" id="CAADFW010000032">
    <property type="protein sequence ID" value="VFK59329.1"/>
    <property type="molecule type" value="Genomic_DNA"/>
</dbReference>
<keyword evidence="3" id="KW-0560">Oxidoreductase</keyword>
<feature type="domain" description="6-phosphogluconate dehydrogenase C-terminal" evidence="5">
    <location>
        <begin position="170"/>
        <end position="302"/>
    </location>
</feature>
<evidence type="ECO:0000259" key="5">
    <source>
        <dbReference type="SMART" id="SM01350"/>
    </source>
</evidence>
<protein>
    <submittedName>
        <fullName evidence="6">6-phosphogluconate dehydrogenase</fullName>
    </submittedName>
</protein>
<dbReference type="GO" id="GO:0050661">
    <property type="term" value="F:NADP binding"/>
    <property type="evidence" value="ECO:0007669"/>
    <property type="project" value="InterPro"/>
</dbReference>
<dbReference type="SMART" id="SM01350">
    <property type="entry name" value="6PGD"/>
    <property type="match status" value="1"/>
</dbReference>
<dbReference type="Gene3D" id="1.10.1040.10">
    <property type="entry name" value="N-(1-d-carboxylethyl)-l-norvaline Dehydrogenase, domain 2"/>
    <property type="match status" value="1"/>
</dbReference>
<dbReference type="Gene3D" id="3.40.50.720">
    <property type="entry name" value="NAD(P)-binding Rossmann-like Domain"/>
    <property type="match status" value="1"/>
</dbReference>
<evidence type="ECO:0000313" key="6">
    <source>
        <dbReference type="EMBL" id="VFK44996.1"/>
    </source>
</evidence>
<dbReference type="GO" id="GO:0006098">
    <property type="term" value="P:pentose-phosphate shunt"/>
    <property type="evidence" value="ECO:0007669"/>
    <property type="project" value="UniProtKB-UniPathway"/>
</dbReference>
<reference evidence="6" key="1">
    <citation type="submission" date="2019-02" db="EMBL/GenBank/DDBJ databases">
        <authorList>
            <person name="Gruber-Vodicka R. H."/>
            <person name="Seah K. B. B."/>
        </authorList>
    </citation>
    <scope>NUCLEOTIDE SEQUENCE</scope>
    <source>
        <strain evidence="6">BECK_BZ123</strain>
        <strain evidence="7">BECK_BZ126</strain>
    </source>
</reference>
<dbReference type="PROSITE" id="PS00895">
    <property type="entry name" value="3_HYDROXYISOBUT_DH"/>
    <property type="match status" value="1"/>
</dbReference>
<evidence type="ECO:0000256" key="4">
    <source>
        <dbReference type="ARBA" id="ARBA00023064"/>
    </source>
</evidence>
<dbReference type="SUPFAM" id="SSF51735">
    <property type="entry name" value="NAD(P)-binding Rossmann-fold domains"/>
    <property type="match status" value="1"/>
</dbReference>
<gene>
    <name evidence="6" type="ORF">BECKTC1821D_GA0114238_102316</name>
    <name evidence="7" type="ORF">BECKTC1821F_GA0114240_10322</name>
</gene>
<organism evidence="6">
    <name type="scientific">Candidatus Kentrum sp. TC</name>
    <dbReference type="NCBI Taxonomy" id="2126339"/>
    <lineage>
        <taxon>Bacteria</taxon>
        <taxon>Pseudomonadati</taxon>
        <taxon>Pseudomonadota</taxon>
        <taxon>Gammaproteobacteria</taxon>
        <taxon>Candidatus Kentrum</taxon>
    </lineage>
</organism>
<evidence type="ECO:0000256" key="2">
    <source>
        <dbReference type="ARBA" id="ARBA00008419"/>
    </source>
</evidence>
<dbReference type="SUPFAM" id="SSF48179">
    <property type="entry name" value="6-phosphogluconate dehydrogenase C-terminal domain-like"/>
    <property type="match status" value="1"/>
</dbReference>
<dbReference type="Pfam" id="PF00393">
    <property type="entry name" value="6PGD"/>
    <property type="match status" value="1"/>
</dbReference>
<accession>A0A450YTZ3</accession>
<dbReference type="InterPro" id="IPR006114">
    <property type="entry name" value="6PGDH_C"/>
</dbReference>
<dbReference type="PANTHER" id="PTHR11811">
    <property type="entry name" value="6-PHOSPHOGLUCONATE DEHYDROGENASE"/>
    <property type="match status" value="1"/>
</dbReference>
<dbReference type="GO" id="GO:0019521">
    <property type="term" value="P:D-gluconate metabolic process"/>
    <property type="evidence" value="ECO:0007669"/>
    <property type="project" value="UniProtKB-KW"/>
</dbReference>
<evidence type="ECO:0000313" key="7">
    <source>
        <dbReference type="EMBL" id="VFK59329.1"/>
    </source>
</evidence>
<dbReference type="InterPro" id="IPR006115">
    <property type="entry name" value="6PGDH_NADP-bd"/>
</dbReference>
<dbReference type="InterPro" id="IPR036291">
    <property type="entry name" value="NAD(P)-bd_dom_sf"/>
</dbReference>
<dbReference type="InterPro" id="IPR013328">
    <property type="entry name" value="6PGD_dom2"/>
</dbReference>
<sequence length="302" mass="32282">MDIGMIGLGKMGAGMAGRLLKGGHRVVAFDSDRAAMGVAEADGAEGARDIDEVIERLSPLGRAAWVMVPAGELAQRVIDALGGRLSAGDVIVDGGNSHYRDSMRRAALLEEGGIDFLDVGVSGGIWGSADGYGMMVGGKPEAVERLRPIFETLAPAPDRGWGHVGPTGAGHFVKMVHNGIEYGLMQAYAEGFDLLHRKSEFNPDLTQIAEIWRHGGVIRSWLLDLIARALKENPTLDGIAPFVPDSGEGRWTVLEAMEHDMAAPVTALSLMQRFRSRDREGFADKLLAAMRGEFGGHGVKKA</sequence>
<dbReference type="NCBIfam" id="TIGR00872">
    <property type="entry name" value="gnd_rel"/>
    <property type="match status" value="1"/>
</dbReference>
<keyword evidence="4" id="KW-0311">Gluconate utilization</keyword>
<proteinExistence type="inferred from homology"/>
<dbReference type="PRINTS" id="PR00076">
    <property type="entry name" value="6PGDHDRGNASE"/>
</dbReference>
<comment type="pathway">
    <text evidence="1">Carbohydrate degradation; pentose phosphate pathway.</text>
</comment>